<dbReference type="InterPro" id="IPR035952">
    <property type="entry name" value="Rhomboid-like_sf"/>
</dbReference>
<dbReference type="Proteomes" id="UP000191931">
    <property type="component" value="Unassembled WGS sequence"/>
</dbReference>
<evidence type="ECO:0000313" key="9">
    <source>
        <dbReference type="EMBL" id="SLM30667.1"/>
    </source>
</evidence>
<dbReference type="SUPFAM" id="SSF144091">
    <property type="entry name" value="Rhomboid-like"/>
    <property type="match status" value="1"/>
</dbReference>
<evidence type="ECO:0000256" key="3">
    <source>
        <dbReference type="ARBA" id="ARBA00022692"/>
    </source>
</evidence>
<keyword evidence="10" id="KW-1185">Reference proteome</keyword>
<sequence>MKNLEKTEIVPLPELNISLSGLEREKADLIALVLSSQGIEVFWEKQSEGLYDLIIDCAQYPQAEKALQKFYLENPFVDLTGEKNQLPPETSLPVITGQAKIVVLFVALALSVVHFSLIYHGNHNNVVMNYGASALYILQGQYYRIFTAMMLHSNLGHLAGNVVGLLVFGTPLCSIAGAFRGMLLIILSGATGNLVNAWMHRQAHLSIGASTAVMGAIGILTAWQVAGKIIITYKDELPVKTHGRSSATPEYGDIVSISTVKNRNDNHQLKIDIKPSALFPLAAGAAVAGMLSGGENTDISAHVFGFLCGVVIGLVYLIFKEFKFFKENS</sequence>
<dbReference type="InterPro" id="IPR050925">
    <property type="entry name" value="Rhomboid_protease_S54"/>
</dbReference>
<accession>A0A1W1HDU9</accession>
<dbReference type="PANTHER" id="PTHR43731">
    <property type="entry name" value="RHOMBOID PROTEASE"/>
    <property type="match status" value="1"/>
</dbReference>
<dbReference type="InterPro" id="IPR022764">
    <property type="entry name" value="Peptidase_S54_rhomboid_dom"/>
</dbReference>
<feature type="domain" description="Peptidase S54 rhomboid" evidence="8">
    <location>
        <begin position="140"/>
        <end position="231"/>
    </location>
</feature>
<keyword evidence="6 7" id="KW-0472">Membrane</keyword>
<evidence type="ECO:0000259" key="8">
    <source>
        <dbReference type="Pfam" id="PF01694"/>
    </source>
</evidence>
<evidence type="ECO:0000256" key="2">
    <source>
        <dbReference type="ARBA" id="ARBA00009045"/>
    </source>
</evidence>
<comment type="similarity">
    <text evidence="2">Belongs to the peptidase S54 family.</text>
</comment>
<evidence type="ECO:0000256" key="5">
    <source>
        <dbReference type="ARBA" id="ARBA00022989"/>
    </source>
</evidence>
<dbReference type="GO" id="GO:0004252">
    <property type="term" value="F:serine-type endopeptidase activity"/>
    <property type="evidence" value="ECO:0007669"/>
    <property type="project" value="InterPro"/>
</dbReference>
<feature type="transmembrane region" description="Helical" evidence="7">
    <location>
        <begin position="299"/>
        <end position="319"/>
    </location>
</feature>
<dbReference type="Gene3D" id="1.20.1540.10">
    <property type="entry name" value="Rhomboid-like"/>
    <property type="match status" value="1"/>
</dbReference>
<dbReference type="PANTHER" id="PTHR43731:SF14">
    <property type="entry name" value="PRESENILIN-ASSOCIATED RHOMBOID-LIKE PROTEIN, MITOCHONDRIAL"/>
    <property type="match status" value="1"/>
</dbReference>
<keyword evidence="3 7" id="KW-0812">Transmembrane</keyword>
<dbReference type="OrthoDB" id="9813074at2"/>
<evidence type="ECO:0000256" key="4">
    <source>
        <dbReference type="ARBA" id="ARBA00022801"/>
    </source>
</evidence>
<gene>
    <name evidence="9" type="ORF">MTBBW1_2360050</name>
</gene>
<feature type="transmembrane region" description="Helical" evidence="7">
    <location>
        <begin position="158"/>
        <end position="187"/>
    </location>
</feature>
<dbReference type="Pfam" id="PF01694">
    <property type="entry name" value="Rhomboid"/>
    <property type="match status" value="1"/>
</dbReference>
<dbReference type="RefSeq" id="WP_080809011.1">
    <property type="nucleotide sequence ID" value="NZ_LT828563.1"/>
</dbReference>
<feature type="transmembrane region" description="Helical" evidence="7">
    <location>
        <begin position="207"/>
        <end position="226"/>
    </location>
</feature>
<dbReference type="AlphaFoldDB" id="A0A1W1HDU9"/>
<feature type="transmembrane region" description="Helical" evidence="7">
    <location>
        <begin position="101"/>
        <end position="121"/>
    </location>
</feature>
<evidence type="ECO:0000256" key="1">
    <source>
        <dbReference type="ARBA" id="ARBA00004141"/>
    </source>
</evidence>
<organism evidence="9 10">
    <name type="scientific">Desulfamplus magnetovallimortis</name>
    <dbReference type="NCBI Taxonomy" id="1246637"/>
    <lineage>
        <taxon>Bacteria</taxon>
        <taxon>Pseudomonadati</taxon>
        <taxon>Thermodesulfobacteriota</taxon>
        <taxon>Desulfobacteria</taxon>
        <taxon>Desulfobacterales</taxon>
        <taxon>Desulfobacteraceae</taxon>
        <taxon>Desulfamplus</taxon>
    </lineage>
</organism>
<dbReference type="EMBL" id="FWEV01000153">
    <property type="protein sequence ID" value="SLM30667.1"/>
    <property type="molecule type" value="Genomic_DNA"/>
</dbReference>
<dbReference type="GO" id="GO:0016020">
    <property type="term" value="C:membrane"/>
    <property type="evidence" value="ECO:0007669"/>
    <property type="project" value="UniProtKB-SubCell"/>
</dbReference>
<protein>
    <submittedName>
        <fullName evidence="9">Putative ankyrin membrane protein</fullName>
    </submittedName>
</protein>
<feature type="transmembrane region" description="Helical" evidence="7">
    <location>
        <begin position="127"/>
        <end position="146"/>
    </location>
</feature>
<evidence type="ECO:0000256" key="6">
    <source>
        <dbReference type="ARBA" id="ARBA00023136"/>
    </source>
</evidence>
<proteinExistence type="inferred from homology"/>
<evidence type="ECO:0000313" key="10">
    <source>
        <dbReference type="Proteomes" id="UP000191931"/>
    </source>
</evidence>
<evidence type="ECO:0000256" key="7">
    <source>
        <dbReference type="SAM" id="Phobius"/>
    </source>
</evidence>
<comment type="subcellular location">
    <subcellularLocation>
        <location evidence="1">Membrane</location>
        <topology evidence="1">Multi-pass membrane protein</topology>
    </subcellularLocation>
</comment>
<name>A0A1W1HDU9_9BACT</name>
<dbReference type="STRING" id="1246637.MTBBW1_2360050"/>
<keyword evidence="4" id="KW-0378">Hydrolase</keyword>
<keyword evidence="5 7" id="KW-1133">Transmembrane helix</keyword>
<reference evidence="9 10" key="1">
    <citation type="submission" date="2017-03" db="EMBL/GenBank/DDBJ databases">
        <authorList>
            <person name="Afonso C.L."/>
            <person name="Miller P.J."/>
            <person name="Scott M.A."/>
            <person name="Spackman E."/>
            <person name="Goraichik I."/>
            <person name="Dimitrov K.M."/>
            <person name="Suarez D.L."/>
            <person name="Swayne D.E."/>
        </authorList>
    </citation>
    <scope>NUCLEOTIDE SEQUENCE [LARGE SCALE GENOMIC DNA]</scope>
    <source>
        <strain evidence="9">PRJEB14757</strain>
    </source>
</reference>